<evidence type="ECO:0000256" key="10">
    <source>
        <dbReference type="ARBA" id="ARBA00023004"/>
    </source>
</evidence>
<proteinExistence type="inferred from homology"/>
<sequence length="468" mass="53075">MKSPHESTAVFDQSLIEKYSVQGPRYTSYPTAVEFTEAFDHQRFTALAIESNASQRDLSLYVHVPFCDTICYFCACNKIITKNKTHSAPYLDYVEKEMQHVASLIDADRKVVQLHWGGGTPTFLTTEEQWRLTNMFRQYFNFATDDEGEFSIEIDPRTVTEQSIADLREMGFNRLSFGIQDFDPKVQIAVNRIQSYESTKLIIEAGYTNGFHSISVDLIYGLPFQNVKNFEKTVDKIIGLSPDRIAVFNYAHLPHLFKGQKQILDKNLPSPAEKLAILEMTITKLIDAGYVFIGLDHFAKPDDAMALDQKVGRLYRNFQGYSTFSECDLFGFGMSSISMVGNSYSQNDKNKDSYYERLDAGQLPTVRGVELSTDDVIRRKVITEIMCNMRLDFDAIGAQFGIDANQYFAQEKQALIALAADGLLTLTEHGFVVLPPGRLLVRNICMVFDAYLPKTQENTQEKTFSKAI</sequence>
<name>A0A6N7EVL7_9GAMM</name>
<evidence type="ECO:0000256" key="11">
    <source>
        <dbReference type="ARBA" id="ARBA00023014"/>
    </source>
</evidence>
<dbReference type="PROSITE" id="PS51918">
    <property type="entry name" value="RADICAL_SAM"/>
    <property type="match status" value="1"/>
</dbReference>
<evidence type="ECO:0000256" key="5">
    <source>
        <dbReference type="ARBA" id="ARBA00022485"/>
    </source>
</evidence>
<dbReference type="InterPro" id="IPR007197">
    <property type="entry name" value="rSAM"/>
</dbReference>
<dbReference type="FunFam" id="1.10.10.920:FF:000002">
    <property type="entry name" value="Coproporphyrinogen-III oxidase"/>
    <property type="match status" value="1"/>
</dbReference>
<dbReference type="PIRSF" id="PIRSF000167">
    <property type="entry name" value="HemN"/>
    <property type="match status" value="1"/>
</dbReference>
<keyword evidence="11 15" id="KW-0411">Iron-sulfur</keyword>
<evidence type="ECO:0000256" key="4">
    <source>
        <dbReference type="ARBA" id="ARBA00011245"/>
    </source>
</evidence>
<feature type="binding site" evidence="17">
    <location>
        <position position="67"/>
    </location>
    <ligand>
        <name>[4Fe-4S] cluster</name>
        <dbReference type="ChEBI" id="CHEBI:49883"/>
        <note>4Fe-4S-S-AdoMet</note>
    </ligand>
</feature>
<dbReference type="Proteomes" id="UP000471298">
    <property type="component" value="Unassembled WGS sequence"/>
</dbReference>
<evidence type="ECO:0000256" key="12">
    <source>
        <dbReference type="ARBA" id="ARBA00023244"/>
    </source>
</evidence>
<comment type="cofactor">
    <cofactor evidence="15 17">
        <name>[4Fe-4S] cluster</name>
        <dbReference type="ChEBI" id="CHEBI:49883"/>
    </cofactor>
    <text evidence="15 17">Binds 1 [4Fe-4S] cluster. The cluster is coordinated with 3 cysteines and an exchangeable S-adenosyl-L-methionine.</text>
</comment>
<comment type="pathway">
    <text evidence="2 15">Porphyrin-containing compound metabolism; protoporphyrin-IX biosynthesis; protoporphyrinogen-IX from coproporphyrinogen-III (AdoMet route): step 1/1.</text>
</comment>
<organism evidence="19 20">
    <name type="scientific">Ostreibacterium oceani</name>
    <dbReference type="NCBI Taxonomy" id="2654998"/>
    <lineage>
        <taxon>Bacteria</taxon>
        <taxon>Pseudomonadati</taxon>
        <taxon>Pseudomonadota</taxon>
        <taxon>Gammaproteobacteria</taxon>
        <taxon>Cardiobacteriales</taxon>
        <taxon>Ostreibacteriaceae</taxon>
        <taxon>Ostreibacterium</taxon>
    </lineage>
</organism>
<dbReference type="InterPro" id="IPR023404">
    <property type="entry name" value="rSAM_horseshoe"/>
</dbReference>
<keyword evidence="6 15" id="KW-0963">Cytoplasm</keyword>
<dbReference type="InterPro" id="IPR058240">
    <property type="entry name" value="rSAM_sf"/>
</dbReference>
<dbReference type="Pfam" id="PF04055">
    <property type="entry name" value="Radical_SAM"/>
    <property type="match status" value="1"/>
</dbReference>
<accession>A0A6N7EVL7</accession>
<keyword evidence="9 15" id="KW-0560">Oxidoreductase</keyword>
<comment type="subunit">
    <text evidence="4">Monomer.</text>
</comment>
<comment type="catalytic activity">
    <reaction evidence="14 15">
        <text>coproporphyrinogen III + 2 S-adenosyl-L-methionine = protoporphyrinogen IX + 2 5'-deoxyadenosine + 2 L-methionine + 2 CO2</text>
        <dbReference type="Rhea" id="RHEA:15425"/>
        <dbReference type="ChEBI" id="CHEBI:16526"/>
        <dbReference type="ChEBI" id="CHEBI:17319"/>
        <dbReference type="ChEBI" id="CHEBI:57307"/>
        <dbReference type="ChEBI" id="CHEBI:57309"/>
        <dbReference type="ChEBI" id="CHEBI:57844"/>
        <dbReference type="ChEBI" id="CHEBI:59789"/>
        <dbReference type="EC" id="1.3.98.3"/>
    </reaction>
</comment>
<dbReference type="GO" id="GO:0051539">
    <property type="term" value="F:4 iron, 4 sulfur cluster binding"/>
    <property type="evidence" value="ECO:0007669"/>
    <property type="project" value="UniProtKB-KW"/>
</dbReference>
<evidence type="ECO:0000313" key="19">
    <source>
        <dbReference type="EMBL" id="MPV85469.1"/>
    </source>
</evidence>
<comment type="similarity">
    <text evidence="3 15">Belongs to the anaerobic coproporphyrinogen-III oxidase family.</text>
</comment>
<feature type="binding site" evidence="16">
    <location>
        <position position="251"/>
    </location>
    <ligand>
        <name>S-adenosyl-L-methionine</name>
        <dbReference type="ChEBI" id="CHEBI:59789"/>
        <label>2</label>
    </ligand>
</feature>
<feature type="binding site" evidence="16">
    <location>
        <position position="118"/>
    </location>
    <ligand>
        <name>S-adenosyl-L-methionine</name>
        <dbReference type="ChEBI" id="CHEBI:59789"/>
        <label>1</label>
    </ligand>
</feature>
<dbReference type="EMBL" id="WHNW01000002">
    <property type="protein sequence ID" value="MPV85469.1"/>
    <property type="molecule type" value="Genomic_DNA"/>
</dbReference>
<dbReference type="EC" id="1.3.98.3" evidence="15"/>
<evidence type="ECO:0000256" key="13">
    <source>
        <dbReference type="ARBA" id="ARBA00024295"/>
    </source>
</evidence>
<dbReference type="InterPro" id="IPR004558">
    <property type="entry name" value="Coprogen_oxidase_HemN"/>
</dbReference>
<keyword evidence="8 15" id="KW-0479">Metal-binding</keyword>
<dbReference type="FunFam" id="3.80.30.20:FF:000012">
    <property type="entry name" value="Coproporphyrinogen-III oxidase"/>
    <property type="match status" value="1"/>
</dbReference>
<evidence type="ECO:0000256" key="9">
    <source>
        <dbReference type="ARBA" id="ARBA00023002"/>
    </source>
</evidence>
<dbReference type="SUPFAM" id="SSF102114">
    <property type="entry name" value="Radical SAM enzymes"/>
    <property type="match status" value="1"/>
</dbReference>
<dbReference type="InParanoid" id="A0A6N7EVL7"/>
<evidence type="ECO:0000256" key="3">
    <source>
        <dbReference type="ARBA" id="ARBA00005493"/>
    </source>
</evidence>
<dbReference type="GO" id="GO:0005737">
    <property type="term" value="C:cytoplasm"/>
    <property type="evidence" value="ECO:0007669"/>
    <property type="project" value="UniProtKB-SubCell"/>
</dbReference>
<feature type="binding site" evidence="16">
    <location>
        <position position="153"/>
    </location>
    <ligand>
        <name>S-adenosyl-L-methionine</name>
        <dbReference type="ChEBI" id="CHEBI:59789"/>
        <label>1</label>
    </ligand>
</feature>
<dbReference type="AlphaFoldDB" id="A0A6N7EVL7"/>
<dbReference type="Gene3D" id="3.80.30.20">
    <property type="entry name" value="tm_1862 like domain"/>
    <property type="match status" value="1"/>
</dbReference>
<dbReference type="RefSeq" id="WP_152808756.1">
    <property type="nucleotide sequence ID" value="NZ_WHNW01000002.1"/>
</dbReference>
<comment type="function">
    <text evidence="13">Involved in the heme biosynthesis. Catalyzes the anaerobic oxidative decarboxylation of propionate groups of rings A and B of coproporphyrinogen III to yield the vinyl groups in protoporphyrinogen IX.</text>
</comment>
<evidence type="ECO:0000256" key="14">
    <source>
        <dbReference type="ARBA" id="ARBA00048321"/>
    </source>
</evidence>
<evidence type="ECO:0000256" key="7">
    <source>
        <dbReference type="ARBA" id="ARBA00022691"/>
    </source>
</evidence>
<dbReference type="SFLD" id="SFLDG01065">
    <property type="entry name" value="anaerobic_coproporphyrinogen-I"/>
    <property type="match status" value="1"/>
</dbReference>
<feature type="binding site" evidence="16">
    <location>
        <begin position="119"/>
        <end position="120"/>
    </location>
    <ligand>
        <name>S-adenosyl-L-methionine</name>
        <dbReference type="ChEBI" id="CHEBI:59789"/>
        <label>2</label>
    </ligand>
</feature>
<dbReference type="InterPro" id="IPR006638">
    <property type="entry name" value="Elp3/MiaA/NifB-like_rSAM"/>
</dbReference>
<evidence type="ECO:0000256" key="16">
    <source>
        <dbReference type="PIRSR" id="PIRSR000167-1"/>
    </source>
</evidence>
<comment type="caution">
    <text evidence="19">The sequence shown here is derived from an EMBL/GenBank/DDBJ whole genome shotgun (WGS) entry which is preliminary data.</text>
</comment>
<gene>
    <name evidence="19" type="primary">hemN</name>
    <name evidence="19" type="ORF">GCU85_01805</name>
</gene>
<feature type="binding site" evidence="17">
    <location>
        <position position="74"/>
    </location>
    <ligand>
        <name>[4Fe-4S] cluster</name>
        <dbReference type="ChEBI" id="CHEBI:49883"/>
        <note>4Fe-4S-S-AdoMet</note>
    </ligand>
</feature>
<protein>
    <recommendedName>
        <fullName evidence="15">Coproporphyrinogen-III oxidase</fullName>
        <ecNumber evidence="15">1.3.98.3</ecNumber>
    </recommendedName>
</protein>
<feature type="binding site" evidence="16">
    <location>
        <begin position="73"/>
        <end position="75"/>
    </location>
    <ligand>
        <name>S-adenosyl-L-methionine</name>
        <dbReference type="ChEBI" id="CHEBI:59789"/>
        <label>2</label>
    </ligand>
</feature>
<reference evidence="19 20" key="1">
    <citation type="submission" date="2019-10" db="EMBL/GenBank/DDBJ databases">
        <title>Cardiobacteriales fam. a chemoheterotrophic member of the order Cardiobacteriales, and proposal of Cardiobacteriales fam. nov.</title>
        <authorList>
            <person name="Wang C."/>
        </authorList>
    </citation>
    <scope>NUCLEOTIDE SEQUENCE [LARGE SCALE GENOMIC DNA]</scope>
    <source>
        <strain evidence="19 20">ML27</strain>
    </source>
</reference>
<evidence type="ECO:0000256" key="1">
    <source>
        <dbReference type="ARBA" id="ARBA00004496"/>
    </source>
</evidence>
<keyword evidence="10 15" id="KW-0408">Iron</keyword>
<feature type="domain" description="Radical SAM core" evidence="18">
    <location>
        <begin position="52"/>
        <end position="285"/>
    </location>
</feature>
<dbReference type="GO" id="GO:0004109">
    <property type="term" value="F:coproporphyrinogen oxidase activity"/>
    <property type="evidence" value="ECO:0007669"/>
    <property type="project" value="InterPro"/>
</dbReference>
<dbReference type="PANTHER" id="PTHR13932">
    <property type="entry name" value="COPROPORPHYRINIGEN III OXIDASE"/>
    <property type="match status" value="1"/>
</dbReference>
<dbReference type="Gene3D" id="1.10.10.920">
    <property type="match status" value="1"/>
</dbReference>
<keyword evidence="20" id="KW-1185">Reference proteome</keyword>
<feature type="binding site" evidence="16">
    <location>
        <position position="192"/>
    </location>
    <ligand>
        <name>S-adenosyl-L-methionine</name>
        <dbReference type="ChEBI" id="CHEBI:59789"/>
        <label>2</label>
    </ligand>
</feature>
<dbReference type="GO" id="GO:0006782">
    <property type="term" value="P:protoporphyrinogen IX biosynthetic process"/>
    <property type="evidence" value="ECO:0007669"/>
    <property type="project" value="UniProtKB-UniPathway"/>
</dbReference>
<dbReference type="NCBIfam" id="TIGR00538">
    <property type="entry name" value="hemN"/>
    <property type="match status" value="1"/>
</dbReference>
<keyword evidence="5 15" id="KW-0004">4Fe-4S</keyword>
<evidence type="ECO:0000256" key="8">
    <source>
        <dbReference type="ARBA" id="ARBA00022723"/>
    </source>
</evidence>
<dbReference type="InterPro" id="IPR034505">
    <property type="entry name" value="Coproporphyrinogen-III_oxidase"/>
</dbReference>
<feature type="binding site" evidence="16">
    <location>
        <position position="337"/>
    </location>
    <ligand>
        <name>S-adenosyl-L-methionine</name>
        <dbReference type="ChEBI" id="CHEBI:59789"/>
        <label>1</label>
    </ligand>
</feature>
<keyword evidence="12 15" id="KW-0627">Porphyrin biosynthesis</keyword>
<dbReference type="PANTHER" id="PTHR13932:SF6">
    <property type="entry name" value="OXYGEN-INDEPENDENT COPROPORPHYRINOGEN III OXIDASE"/>
    <property type="match status" value="1"/>
</dbReference>
<dbReference type="InterPro" id="IPR010723">
    <property type="entry name" value="HemN_C"/>
</dbReference>
<evidence type="ECO:0000256" key="2">
    <source>
        <dbReference type="ARBA" id="ARBA00004785"/>
    </source>
</evidence>
<dbReference type="GO" id="GO:0051989">
    <property type="term" value="F:coproporphyrinogen dehydrogenase activity"/>
    <property type="evidence" value="ECO:0007669"/>
    <property type="project" value="UniProtKB-EC"/>
</dbReference>
<evidence type="ECO:0000259" key="18">
    <source>
        <dbReference type="PROSITE" id="PS51918"/>
    </source>
</evidence>
<keyword evidence="7 15" id="KW-0949">S-adenosyl-L-methionine</keyword>
<feature type="binding site" evidence="16">
    <location>
        <position position="217"/>
    </location>
    <ligand>
        <name>S-adenosyl-L-methionine</name>
        <dbReference type="ChEBI" id="CHEBI:59789"/>
        <label>2</label>
    </ligand>
</feature>
<comment type="subcellular location">
    <subcellularLocation>
        <location evidence="1 15">Cytoplasm</location>
    </subcellularLocation>
</comment>
<dbReference type="UniPathway" id="UPA00251">
    <property type="reaction ID" value="UER00323"/>
</dbReference>
<dbReference type="SFLD" id="SFLDS00029">
    <property type="entry name" value="Radical_SAM"/>
    <property type="match status" value="1"/>
</dbReference>
<dbReference type="Pfam" id="PF06969">
    <property type="entry name" value="HemN_C"/>
    <property type="match status" value="1"/>
</dbReference>
<feature type="binding site" evidence="16">
    <location>
        <position position="180"/>
    </location>
    <ligand>
        <name>S-adenosyl-L-methionine</name>
        <dbReference type="ChEBI" id="CHEBI:59789"/>
        <label>2</label>
    </ligand>
</feature>
<feature type="binding site" evidence="16">
    <location>
        <position position="61"/>
    </location>
    <ligand>
        <name>S-adenosyl-L-methionine</name>
        <dbReference type="ChEBI" id="CHEBI:59789"/>
        <label>1</label>
    </ligand>
</feature>
<dbReference type="SMART" id="SM00729">
    <property type="entry name" value="Elp3"/>
    <property type="match status" value="1"/>
</dbReference>
<dbReference type="GO" id="GO:0046872">
    <property type="term" value="F:metal ion binding"/>
    <property type="evidence" value="ECO:0007669"/>
    <property type="project" value="UniProtKB-KW"/>
</dbReference>
<evidence type="ECO:0000256" key="17">
    <source>
        <dbReference type="PIRSR" id="PIRSR000167-2"/>
    </source>
</evidence>
<feature type="binding site" evidence="17">
    <location>
        <position position="71"/>
    </location>
    <ligand>
        <name>[4Fe-4S] cluster</name>
        <dbReference type="ChEBI" id="CHEBI:49883"/>
        <note>4Fe-4S-S-AdoMet</note>
    </ligand>
</feature>
<dbReference type="FunCoup" id="A0A6N7EVL7">
    <property type="interactions" value="221"/>
</dbReference>
<evidence type="ECO:0000313" key="20">
    <source>
        <dbReference type="Proteomes" id="UP000471298"/>
    </source>
</evidence>
<evidence type="ECO:0000256" key="15">
    <source>
        <dbReference type="PIRNR" id="PIRNR000167"/>
    </source>
</evidence>
<evidence type="ECO:0000256" key="6">
    <source>
        <dbReference type="ARBA" id="ARBA00022490"/>
    </source>
</evidence>